<reference evidence="3 4" key="1">
    <citation type="submission" date="2019-02" db="EMBL/GenBank/DDBJ databases">
        <title>Draft genome sequences of novel Actinobacteria.</title>
        <authorList>
            <person name="Sahin N."/>
            <person name="Ay H."/>
            <person name="Saygin H."/>
        </authorList>
    </citation>
    <scope>NUCLEOTIDE SEQUENCE [LARGE SCALE GENOMIC DNA]</scope>
    <source>
        <strain evidence="3 4">8K307</strain>
    </source>
</reference>
<dbReference type="AlphaFoldDB" id="A0A4R5ADF7"/>
<evidence type="ECO:0000313" key="4">
    <source>
        <dbReference type="Proteomes" id="UP000295217"/>
    </source>
</evidence>
<protein>
    <submittedName>
        <fullName evidence="3">HNH endonuclease</fullName>
    </submittedName>
</protein>
<feature type="signal peptide" evidence="1">
    <location>
        <begin position="1"/>
        <end position="29"/>
    </location>
</feature>
<keyword evidence="3" id="KW-0378">Hydrolase</keyword>
<dbReference type="InterPro" id="IPR011089">
    <property type="entry name" value="GmrSD_C"/>
</dbReference>
<dbReference type="Proteomes" id="UP000295217">
    <property type="component" value="Unassembled WGS sequence"/>
</dbReference>
<feature type="chain" id="PRO_5020360960" evidence="1">
    <location>
        <begin position="30"/>
        <end position="211"/>
    </location>
</feature>
<evidence type="ECO:0000256" key="1">
    <source>
        <dbReference type="SAM" id="SignalP"/>
    </source>
</evidence>
<evidence type="ECO:0000313" key="3">
    <source>
        <dbReference type="EMBL" id="TDD67892.1"/>
    </source>
</evidence>
<gene>
    <name evidence="3" type="ORF">E1262_17960</name>
</gene>
<dbReference type="EMBL" id="SMLB01000025">
    <property type="protein sequence ID" value="TDD67892.1"/>
    <property type="molecule type" value="Genomic_DNA"/>
</dbReference>
<keyword evidence="1" id="KW-0732">Signal</keyword>
<comment type="caution">
    <text evidence="3">The sequence shown here is derived from an EMBL/GenBank/DDBJ whole genome shotgun (WGS) entry which is preliminary data.</text>
</comment>
<dbReference type="OrthoDB" id="5196645at2"/>
<evidence type="ECO:0000259" key="2">
    <source>
        <dbReference type="Pfam" id="PF07510"/>
    </source>
</evidence>
<dbReference type="Pfam" id="PF07510">
    <property type="entry name" value="GmrSD_C"/>
    <property type="match status" value="1"/>
</dbReference>
<keyword evidence="4" id="KW-1185">Reference proteome</keyword>
<proteinExistence type="predicted"/>
<keyword evidence="3" id="KW-0255">Endonuclease</keyword>
<name>A0A4R5ADF7_9ACTN</name>
<dbReference type="PANTHER" id="PTHR24094:SF15">
    <property type="entry name" value="AMP-DEPENDENT SYNTHETASE_LIGASE DOMAIN-CONTAINING PROTEIN-RELATED"/>
    <property type="match status" value="1"/>
</dbReference>
<feature type="domain" description="GmrSD restriction endonucleases C-terminal" evidence="2">
    <location>
        <begin position="109"/>
        <end position="206"/>
    </location>
</feature>
<sequence>MSHPALVRLVLALTTAVILAFAPASPANAYPPDPPSPAESAGQLAELTVAAPGSSDGYSRDRFPHWSPAEGSCNTREMVLVRDGSGVTTGADCYPTAGRWYSVYDQVWVEEPGDVSVDHMVPLANAWRSGAGEWSEERREDFANDLARGQLIAVTASSNSSKGDSDPSEWKPPNRDWWCYYARHWTDVKYDWDLTVTSAEKAALQEMLGTC</sequence>
<keyword evidence="3" id="KW-0540">Nuclease</keyword>
<organism evidence="3 4">
    <name type="scientific">Jiangella aurantiaca</name>
    <dbReference type="NCBI Taxonomy" id="2530373"/>
    <lineage>
        <taxon>Bacteria</taxon>
        <taxon>Bacillati</taxon>
        <taxon>Actinomycetota</taxon>
        <taxon>Actinomycetes</taxon>
        <taxon>Jiangellales</taxon>
        <taxon>Jiangellaceae</taxon>
        <taxon>Jiangella</taxon>
    </lineage>
</organism>
<accession>A0A4R5ADF7</accession>
<dbReference type="PANTHER" id="PTHR24094">
    <property type="entry name" value="SECRETED PROTEIN"/>
    <property type="match status" value="1"/>
</dbReference>
<dbReference type="GO" id="GO:0004519">
    <property type="term" value="F:endonuclease activity"/>
    <property type="evidence" value="ECO:0007669"/>
    <property type="project" value="UniProtKB-KW"/>
</dbReference>
<dbReference type="RefSeq" id="WP_132104506.1">
    <property type="nucleotide sequence ID" value="NZ_SMLB01000025.1"/>
</dbReference>